<proteinExistence type="predicted"/>
<gene>
    <name evidence="2" type="ORF">HNR48_000099</name>
</gene>
<reference evidence="2 3" key="1">
    <citation type="submission" date="2020-08" db="EMBL/GenBank/DDBJ databases">
        <title>Genomic Encyclopedia of Type Strains, Phase IV (KMG-IV): sequencing the most valuable type-strain genomes for metagenomic binning, comparative biology and taxonomic classification.</title>
        <authorList>
            <person name="Goeker M."/>
        </authorList>
    </citation>
    <scope>NUCLEOTIDE SEQUENCE [LARGE SCALE GENOMIC DNA]</scope>
    <source>
        <strain evidence="2 3">DSM 22368</strain>
    </source>
</reference>
<keyword evidence="3" id="KW-1185">Reference proteome</keyword>
<accession>A0A7X0JR22</accession>
<dbReference type="Proteomes" id="UP000528457">
    <property type="component" value="Unassembled WGS sequence"/>
</dbReference>
<dbReference type="InParanoid" id="A0A7X0JR22"/>
<protein>
    <recommendedName>
        <fullName evidence="1">DUF3291 domain-containing protein</fullName>
    </recommendedName>
</protein>
<dbReference type="SUPFAM" id="SSF54909">
    <property type="entry name" value="Dimeric alpha+beta barrel"/>
    <property type="match status" value="1"/>
</dbReference>
<dbReference type="EMBL" id="JACHHT010000001">
    <property type="protein sequence ID" value="MBB6519821.1"/>
    <property type="molecule type" value="Genomic_DNA"/>
</dbReference>
<dbReference type="InterPro" id="IPR011008">
    <property type="entry name" value="Dimeric_a/b-barrel"/>
</dbReference>
<sequence length="160" mass="18498">MKFELAQANIAKFRLPQEHPANADFVNNLDRVNAVAEAQDGFIWRFTGDGNDAMDVQAFDDPNIALNMSVWSSVQSLVNFVYRNQDHRDIMRRRKEWFDKIDFYMVLWWVEAGRRPTPEEAKIRLELLKCNGPSYAAFTFKQPFAAPSGETIDAFNDRCA</sequence>
<dbReference type="AlphaFoldDB" id="A0A7X0JR22"/>
<evidence type="ECO:0000313" key="3">
    <source>
        <dbReference type="Proteomes" id="UP000528457"/>
    </source>
</evidence>
<evidence type="ECO:0000313" key="2">
    <source>
        <dbReference type="EMBL" id="MBB6519821.1"/>
    </source>
</evidence>
<dbReference type="InterPro" id="IPR021708">
    <property type="entry name" value="DUF3291"/>
</dbReference>
<dbReference type="RefSeq" id="WP_166853061.1">
    <property type="nucleotide sequence ID" value="NZ_JAAONY010000001.1"/>
</dbReference>
<evidence type="ECO:0000259" key="1">
    <source>
        <dbReference type="Pfam" id="PF11695"/>
    </source>
</evidence>
<organism evidence="2 3">
    <name type="scientific">Pseudoteredinibacter isoporae</name>
    <dbReference type="NCBI Taxonomy" id="570281"/>
    <lineage>
        <taxon>Bacteria</taxon>
        <taxon>Pseudomonadati</taxon>
        <taxon>Pseudomonadota</taxon>
        <taxon>Gammaproteobacteria</taxon>
        <taxon>Cellvibrionales</taxon>
        <taxon>Cellvibrionaceae</taxon>
        <taxon>Pseudoteredinibacter</taxon>
    </lineage>
</organism>
<comment type="caution">
    <text evidence="2">The sequence shown here is derived from an EMBL/GenBank/DDBJ whole genome shotgun (WGS) entry which is preliminary data.</text>
</comment>
<name>A0A7X0JR22_9GAMM</name>
<feature type="domain" description="DUF3291" evidence="1">
    <location>
        <begin position="5"/>
        <end position="142"/>
    </location>
</feature>
<dbReference type="Pfam" id="PF11695">
    <property type="entry name" value="DUF3291"/>
    <property type="match status" value="1"/>
</dbReference>